<gene>
    <name evidence="3" type="ORF">C1H69_10195</name>
</gene>
<evidence type="ECO:0000256" key="2">
    <source>
        <dbReference type="SAM" id="Phobius"/>
    </source>
</evidence>
<name>A0A2N7U4E3_9GAMM</name>
<sequence>MTTQPNTWTHRLGRRAGHGWRWLVLRDRQAERWLVAHGVPTGGAKALLWLVKLVLLGGLLYAAFWLALLLLFVVVVAWSVRDAGVEAEEWAIGEQAEYKQNPGYDPINYDDTPDPRFADPRFDDD</sequence>
<keyword evidence="4" id="KW-1185">Reference proteome</keyword>
<evidence type="ECO:0000313" key="4">
    <source>
        <dbReference type="Proteomes" id="UP000235803"/>
    </source>
</evidence>
<dbReference type="Proteomes" id="UP000235803">
    <property type="component" value="Unassembled WGS sequence"/>
</dbReference>
<organism evidence="3 4">
    <name type="scientific">Billgrantia endophytica</name>
    <dbReference type="NCBI Taxonomy" id="2033802"/>
    <lineage>
        <taxon>Bacteria</taxon>
        <taxon>Pseudomonadati</taxon>
        <taxon>Pseudomonadota</taxon>
        <taxon>Gammaproteobacteria</taxon>
        <taxon>Oceanospirillales</taxon>
        <taxon>Halomonadaceae</taxon>
        <taxon>Billgrantia</taxon>
    </lineage>
</organism>
<dbReference type="EMBL" id="PNRF01000020">
    <property type="protein sequence ID" value="PMR75287.1"/>
    <property type="molecule type" value="Genomic_DNA"/>
</dbReference>
<dbReference type="AlphaFoldDB" id="A0A2N7U4E3"/>
<dbReference type="OrthoDB" id="8454876at2"/>
<feature type="region of interest" description="Disordered" evidence="1">
    <location>
        <begin position="99"/>
        <end position="125"/>
    </location>
</feature>
<keyword evidence="2" id="KW-0812">Transmembrane</keyword>
<evidence type="ECO:0008006" key="5">
    <source>
        <dbReference type="Google" id="ProtNLM"/>
    </source>
</evidence>
<accession>A0A2N7U4E3</accession>
<comment type="caution">
    <text evidence="3">The sequence shown here is derived from an EMBL/GenBank/DDBJ whole genome shotgun (WGS) entry which is preliminary data.</text>
</comment>
<reference evidence="3 4" key="1">
    <citation type="submission" date="2018-01" db="EMBL/GenBank/DDBJ databases">
        <title>Halomonas endophytica sp. nov., isolated from storage liquid in the stems of Populus euphratica.</title>
        <authorList>
            <person name="Chen C."/>
        </authorList>
    </citation>
    <scope>NUCLEOTIDE SEQUENCE [LARGE SCALE GENOMIC DNA]</scope>
    <source>
        <strain evidence="3 4">MC28</strain>
    </source>
</reference>
<evidence type="ECO:0000313" key="3">
    <source>
        <dbReference type="EMBL" id="PMR75287.1"/>
    </source>
</evidence>
<feature type="compositionally biased region" description="Basic and acidic residues" evidence="1">
    <location>
        <begin position="113"/>
        <end position="125"/>
    </location>
</feature>
<dbReference type="InterPro" id="IPR022213">
    <property type="entry name" value="DUF3742"/>
</dbReference>
<keyword evidence="2" id="KW-1133">Transmembrane helix</keyword>
<keyword evidence="2" id="KW-0472">Membrane</keyword>
<evidence type="ECO:0000256" key="1">
    <source>
        <dbReference type="SAM" id="MobiDB-lite"/>
    </source>
</evidence>
<proteinExistence type="predicted"/>
<dbReference type="Pfam" id="PF12553">
    <property type="entry name" value="DUF3742"/>
    <property type="match status" value="1"/>
</dbReference>
<protein>
    <recommendedName>
        <fullName evidence="5">DUF3742 domain-containing protein</fullName>
    </recommendedName>
</protein>
<feature type="transmembrane region" description="Helical" evidence="2">
    <location>
        <begin position="53"/>
        <end position="80"/>
    </location>
</feature>